<name>A0AAN6BP03_ASPLE</name>
<dbReference type="AlphaFoldDB" id="A0AAN6BP03"/>
<dbReference type="InterPro" id="IPR001466">
    <property type="entry name" value="Beta-lactam-related"/>
</dbReference>
<dbReference type="GO" id="GO:0016787">
    <property type="term" value="F:hydrolase activity"/>
    <property type="evidence" value="ECO:0007669"/>
    <property type="project" value="UniProtKB-KW"/>
</dbReference>
<evidence type="ECO:0000313" key="4">
    <source>
        <dbReference type="EMBL" id="KAF4203253.1"/>
    </source>
</evidence>
<dbReference type="PANTHER" id="PTHR43283:SF17">
    <property type="entry name" value="(LOVD), PUTATIVE (AFU_ORTHOLOGUE AFUA_5G00920)-RELATED"/>
    <property type="match status" value="1"/>
</dbReference>
<dbReference type="Gene3D" id="3.40.710.10">
    <property type="entry name" value="DD-peptidase/beta-lactamase superfamily"/>
    <property type="match status" value="1"/>
</dbReference>
<evidence type="ECO:0000256" key="2">
    <source>
        <dbReference type="ARBA" id="ARBA00022801"/>
    </source>
</evidence>
<accession>A0AAN6BP03</accession>
<organism evidence="4 5">
    <name type="scientific">Aspergillus lentulus</name>
    <dbReference type="NCBI Taxonomy" id="293939"/>
    <lineage>
        <taxon>Eukaryota</taxon>
        <taxon>Fungi</taxon>
        <taxon>Dikarya</taxon>
        <taxon>Ascomycota</taxon>
        <taxon>Pezizomycotina</taxon>
        <taxon>Eurotiomycetes</taxon>
        <taxon>Eurotiomycetidae</taxon>
        <taxon>Eurotiales</taxon>
        <taxon>Aspergillaceae</taxon>
        <taxon>Aspergillus</taxon>
        <taxon>Aspergillus subgen. Fumigati</taxon>
    </lineage>
</organism>
<dbReference type="PANTHER" id="PTHR43283">
    <property type="entry name" value="BETA-LACTAMASE-RELATED"/>
    <property type="match status" value="1"/>
</dbReference>
<dbReference type="EMBL" id="JAAAPU010000084">
    <property type="protein sequence ID" value="KAF4203253.1"/>
    <property type="molecule type" value="Genomic_DNA"/>
</dbReference>
<evidence type="ECO:0000256" key="1">
    <source>
        <dbReference type="ARBA" id="ARBA00009009"/>
    </source>
</evidence>
<reference evidence="4" key="2">
    <citation type="submission" date="2020-04" db="EMBL/GenBank/DDBJ databases">
        <authorList>
            <person name="Santos R.A.C."/>
            <person name="Steenwyk J.L."/>
            <person name="Rivero-Menendez O."/>
            <person name="Mead M.E."/>
            <person name="Silva L.P."/>
            <person name="Bastos R.W."/>
            <person name="Alastruey-Izquierdo A."/>
            <person name="Goldman G.H."/>
            <person name="Rokas A."/>
        </authorList>
    </citation>
    <scope>NUCLEOTIDE SEQUENCE</scope>
    <source>
        <strain evidence="4">CNM-CM8927</strain>
    </source>
</reference>
<dbReference type="Pfam" id="PF00144">
    <property type="entry name" value="Beta-lactamase"/>
    <property type="match status" value="1"/>
</dbReference>
<keyword evidence="2" id="KW-0378">Hydrolase</keyword>
<sequence>MASLDEVFENATANGSILGAVILGRDTSGKFNYSKTFGRRTFGDGEESLMRTDTVLSFASATKLITCIAVMQLVEAGKLNLDDDMSPIIPELAEQEVLLGFDETTGEPQLRKRTNPLKLRYLLTHSAGLAYGAMNPLLQRWGALNNRAPQSGPTVVERFAYPLAYEPGTGWGYSPGVDWAGKIVERVTGETLESYFRQHIFDPLDITSITFWPRKHPSIQGKLATMTARTASGGIEPYKGPYITDGAEDCFGGQGASGNLEDYMKILTSLLVNDGKLLRKETADQFFQPQLTAESKVAQKALIQDPEKVKIFVGDFPSDMEYDWGLGGILVQSDGRTRRSKGTMIWSGMPNLFWFIDRARGLCAVIGMQLLPPADPKAQELVRLFEEGMYELLGSQVV</sequence>
<dbReference type="InterPro" id="IPR012338">
    <property type="entry name" value="Beta-lactam/transpept-like"/>
</dbReference>
<evidence type="ECO:0000259" key="3">
    <source>
        <dbReference type="Pfam" id="PF00144"/>
    </source>
</evidence>
<feature type="domain" description="Beta-lactamase-related" evidence="3">
    <location>
        <begin position="4"/>
        <end position="377"/>
    </location>
</feature>
<dbReference type="Proteomes" id="UP000649114">
    <property type="component" value="Unassembled WGS sequence"/>
</dbReference>
<comment type="similarity">
    <text evidence="1">Belongs to the class-A beta-lactamase family.</text>
</comment>
<dbReference type="InterPro" id="IPR050789">
    <property type="entry name" value="Diverse_Enzym_Activities"/>
</dbReference>
<comment type="caution">
    <text evidence="4">The sequence shown here is derived from an EMBL/GenBank/DDBJ whole genome shotgun (WGS) entry which is preliminary data.</text>
</comment>
<dbReference type="SUPFAM" id="SSF56601">
    <property type="entry name" value="beta-lactamase/transpeptidase-like"/>
    <property type="match status" value="1"/>
</dbReference>
<gene>
    <name evidence="4" type="ORF">CNMCM8927_009015</name>
</gene>
<reference evidence="4" key="1">
    <citation type="journal article" date="2020" name="bioRxiv">
        <title>Genomic and phenotypic heterogeneity of clinical isolates of the human pathogens Aspergillus fumigatus, Aspergillus lentulus and Aspergillus fumigatiaffinis.</title>
        <authorList>
            <person name="dos Santos R.A.C."/>
            <person name="Steenwyk J.L."/>
            <person name="Rivero-Menendez O."/>
            <person name="Mead M.E."/>
            <person name="Silva L.P."/>
            <person name="Bastos R.W."/>
            <person name="Alastruey-Izquierdo A."/>
            <person name="Goldman G.H."/>
            <person name="Rokas A."/>
        </authorList>
    </citation>
    <scope>NUCLEOTIDE SEQUENCE</scope>
    <source>
        <strain evidence="4">CNM-CM8927</strain>
    </source>
</reference>
<protein>
    <recommendedName>
        <fullName evidence="3">Beta-lactamase-related domain-containing protein</fullName>
    </recommendedName>
</protein>
<proteinExistence type="inferred from homology"/>
<evidence type="ECO:0000313" key="5">
    <source>
        <dbReference type="Proteomes" id="UP000649114"/>
    </source>
</evidence>